<keyword evidence="2" id="KW-1185">Reference proteome</keyword>
<proteinExistence type="predicted"/>
<dbReference type="Proteomes" id="UP000823775">
    <property type="component" value="Unassembled WGS sequence"/>
</dbReference>
<accession>A0ABS8THC6</accession>
<reference evidence="1 2" key="1">
    <citation type="journal article" date="2021" name="BMC Genomics">
        <title>Datura genome reveals duplications of psychoactive alkaloid biosynthetic genes and high mutation rate following tissue culture.</title>
        <authorList>
            <person name="Rajewski A."/>
            <person name="Carter-House D."/>
            <person name="Stajich J."/>
            <person name="Litt A."/>
        </authorList>
    </citation>
    <scope>NUCLEOTIDE SEQUENCE [LARGE SCALE GENOMIC DNA]</scope>
    <source>
        <strain evidence="1">AR-01</strain>
    </source>
</reference>
<evidence type="ECO:0000313" key="2">
    <source>
        <dbReference type="Proteomes" id="UP000823775"/>
    </source>
</evidence>
<organism evidence="1 2">
    <name type="scientific">Datura stramonium</name>
    <name type="common">Jimsonweed</name>
    <name type="synonym">Common thornapple</name>
    <dbReference type="NCBI Taxonomy" id="4076"/>
    <lineage>
        <taxon>Eukaryota</taxon>
        <taxon>Viridiplantae</taxon>
        <taxon>Streptophyta</taxon>
        <taxon>Embryophyta</taxon>
        <taxon>Tracheophyta</taxon>
        <taxon>Spermatophyta</taxon>
        <taxon>Magnoliopsida</taxon>
        <taxon>eudicotyledons</taxon>
        <taxon>Gunneridae</taxon>
        <taxon>Pentapetalae</taxon>
        <taxon>asterids</taxon>
        <taxon>lamiids</taxon>
        <taxon>Solanales</taxon>
        <taxon>Solanaceae</taxon>
        <taxon>Solanoideae</taxon>
        <taxon>Datureae</taxon>
        <taxon>Datura</taxon>
    </lineage>
</organism>
<gene>
    <name evidence="1" type="ORF">HAX54_009287</name>
</gene>
<name>A0ABS8THC6_DATST</name>
<dbReference type="EMBL" id="JACEIK010001500">
    <property type="protein sequence ID" value="MCD7469877.1"/>
    <property type="molecule type" value="Genomic_DNA"/>
</dbReference>
<evidence type="ECO:0000313" key="1">
    <source>
        <dbReference type="EMBL" id="MCD7469877.1"/>
    </source>
</evidence>
<sequence length="63" mass="7416">MTTKKIVEAFLERLLHLPFVVETGATFAIPNLQKKRVYETRQGEWRAFWDCKEIYNSSGTRIP</sequence>
<comment type="caution">
    <text evidence="1">The sequence shown here is derived from an EMBL/GenBank/DDBJ whole genome shotgun (WGS) entry which is preliminary data.</text>
</comment>
<feature type="non-terminal residue" evidence="1">
    <location>
        <position position="63"/>
    </location>
</feature>
<protein>
    <submittedName>
        <fullName evidence="1">Uncharacterized protein</fullName>
    </submittedName>
</protein>